<reference evidence="2" key="1">
    <citation type="submission" date="2014-11" db="EMBL/GenBank/DDBJ databases">
        <authorList>
            <person name="Amaro Gonzalez C."/>
        </authorList>
    </citation>
    <scope>NUCLEOTIDE SEQUENCE</scope>
</reference>
<reference evidence="2" key="2">
    <citation type="journal article" date="2015" name="Fish Shellfish Immunol.">
        <title>Early steps in the European eel (Anguilla anguilla)-Vibrio vulnificus interaction in the gills: Role of the RtxA13 toxin.</title>
        <authorList>
            <person name="Callol A."/>
            <person name="Pajuelo D."/>
            <person name="Ebbesson L."/>
            <person name="Teles M."/>
            <person name="MacKenzie S."/>
            <person name="Amaro C."/>
        </authorList>
    </citation>
    <scope>NUCLEOTIDE SEQUENCE</scope>
</reference>
<proteinExistence type="predicted"/>
<dbReference type="EMBL" id="GBXM01088701">
    <property type="protein sequence ID" value="JAH19876.1"/>
    <property type="molecule type" value="Transcribed_RNA"/>
</dbReference>
<accession>A0A0E9QSF1</accession>
<protein>
    <submittedName>
        <fullName evidence="2">Uncharacterized protein</fullName>
    </submittedName>
</protein>
<feature type="compositionally biased region" description="Polar residues" evidence="1">
    <location>
        <begin position="22"/>
        <end position="37"/>
    </location>
</feature>
<name>A0A0E9QSF1_ANGAN</name>
<dbReference type="AlphaFoldDB" id="A0A0E9QSF1"/>
<evidence type="ECO:0000313" key="2">
    <source>
        <dbReference type="EMBL" id="JAH19876.1"/>
    </source>
</evidence>
<feature type="region of interest" description="Disordered" evidence="1">
    <location>
        <begin position="1"/>
        <end position="37"/>
    </location>
</feature>
<organism evidence="2">
    <name type="scientific">Anguilla anguilla</name>
    <name type="common">European freshwater eel</name>
    <name type="synonym">Muraena anguilla</name>
    <dbReference type="NCBI Taxonomy" id="7936"/>
    <lineage>
        <taxon>Eukaryota</taxon>
        <taxon>Metazoa</taxon>
        <taxon>Chordata</taxon>
        <taxon>Craniata</taxon>
        <taxon>Vertebrata</taxon>
        <taxon>Euteleostomi</taxon>
        <taxon>Actinopterygii</taxon>
        <taxon>Neopterygii</taxon>
        <taxon>Teleostei</taxon>
        <taxon>Anguilliformes</taxon>
        <taxon>Anguillidae</taxon>
        <taxon>Anguilla</taxon>
    </lineage>
</organism>
<sequence>MKYSPSHHQHQQKKHTHNNTTGSQLKANNSSLTPCSK</sequence>
<evidence type="ECO:0000256" key="1">
    <source>
        <dbReference type="SAM" id="MobiDB-lite"/>
    </source>
</evidence>
<feature type="compositionally biased region" description="Basic residues" evidence="1">
    <location>
        <begin position="1"/>
        <end position="17"/>
    </location>
</feature>